<dbReference type="GO" id="GO:0016757">
    <property type="term" value="F:glycosyltransferase activity"/>
    <property type="evidence" value="ECO:0007669"/>
    <property type="project" value="InterPro"/>
</dbReference>
<evidence type="ECO:0000259" key="2">
    <source>
        <dbReference type="Pfam" id="PF00534"/>
    </source>
</evidence>
<gene>
    <name evidence="3" type="ORF">AGR7A_Lc10265</name>
</gene>
<dbReference type="Gene3D" id="3.40.50.2000">
    <property type="entry name" value="Glycogen Phosphorylase B"/>
    <property type="match status" value="1"/>
</dbReference>
<dbReference type="RefSeq" id="WP_080853496.1">
    <property type="nucleotide sequence ID" value="NZ_LT009776.1"/>
</dbReference>
<reference evidence="3" key="1">
    <citation type="submission" date="2016-01" db="EMBL/GenBank/DDBJ databases">
        <authorList>
            <person name="Regsiter A."/>
            <person name="william w."/>
        </authorList>
    </citation>
    <scope>NUCLEOTIDE SEQUENCE</scope>
    <source>
        <strain evidence="3">NCPPB 1641</strain>
    </source>
</reference>
<proteinExistence type="predicted"/>
<evidence type="ECO:0000256" key="1">
    <source>
        <dbReference type="ARBA" id="ARBA00022679"/>
    </source>
</evidence>
<comment type="caution">
    <text evidence="3">The sequence shown here is derived from an EMBL/GenBank/DDBJ whole genome shotgun (WGS) entry which is preliminary data.</text>
</comment>
<keyword evidence="4" id="KW-1185">Reference proteome</keyword>
<keyword evidence="1" id="KW-0808">Transferase</keyword>
<dbReference type="GO" id="GO:0009103">
    <property type="term" value="P:lipopolysaccharide biosynthetic process"/>
    <property type="evidence" value="ECO:0007669"/>
    <property type="project" value="TreeGrafter"/>
</dbReference>
<dbReference type="InterPro" id="IPR001296">
    <property type="entry name" value="Glyco_trans_1"/>
</dbReference>
<dbReference type="EMBL" id="FCNP01000030">
    <property type="protein sequence ID" value="CVI57570.1"/>
    <property type="molecule type" value="Genomic_DNA"/>
</dbReference>
<dbReference type="Pfam" id="PF00534">
    <property type="entry name" value="Glycos_transf_1"/>
    <property type="match status" value="1"/>
</dbReference>
<protein>
    <recommendedName>
        <fullName evidence="2">Glycosyl transferase family 1 domain-containing protein</fullName>
    </recommendedName>
</protein>
<dbReference type="SUPFAM" id="SSF53756">
    <property type="entry name" value="UDP-Glycosyltransferase/glycogen phosphorylase"/>
    <property type="match status" value="1"/>
</dbReference>
<evidence type="ECO:0000313" key="3">
    <source>
        <dbReference type="EMBL" id="CVI57570.1"/>
    </source>
</evidence>
<feature type="domain" description="Glycosyl transferase family 1" evidence="2">
    <location>
        <begin position="318"/>
        <end position="461"/>
    </location>
</feature>
<dbReference type="PANTHER" id="PTHR46401">
    <property type="entry name" value="GLYCOSYLTRANSFERASE WBBK-RELATED"/>
    <property type="match status" value="1"/>
</dbReference>
<dbReference type="Proteomes" id="UP000192140">
    <property type="component" value="Unassembled WGS sequence"/>
</dbReference>
<evidence type="ECO:0000313" key="4">
    <source>
        <dbReference type="Proteomes" id="UP000192140"/>
    </source>
</evidence>
<dbReference type="PANTHER" id="PTHR46401:SF2">
    <property type="entry name" value="GLYCOSYLTRANSFERASE WBBK-RELATED"/>
    <property type="match status" value="1"/>
</dbReference>
<accession>A0A1S7TTA9</accession>
<organism evidence="3 4">
    <name type="scientific">Agrobacterium deltaense NCPPB 1641</name>
    <dbReference type="NCBI Taxonomy" id="1183425"/>
    <lineage>
        <taxon>Bacteria</taxon>
        <taxon>Pseudomonadati</taxon>
        <taxon>Pseudomonadota</taxon>
        <taxon>Alphaproteobacteria</taxon>
        <taxon>Hyphomicrobiales</taxon>
        <taxon>Rhizobiaceae</taxon>
        <taxon>Rhizobium/Agrobacterium group</taxon>
        <taxon>Agrobacterium</taxon>
    </lineage>
</organism>
<name>A0A1S7TTA9_9HYPH</name>
<sequence>MKYIETLDLVYLNIFNRLQNSAYDGHDLKNLSTDALKSMALASAGMPLEEDEYFEKLSSRELCYALYWRHLRRIPDAGALTAWSTQEFDRQTALDRSVALSNSVEARLHGRRSFHGNFKNNSDSSRGNIYIDVSNTIDTKARTGIQRVVRNISFALEDLVDVNYCYYNKENDCYFLIENIDEIQSCEKCSSEKVEFSKGDIFFDVDGSWGDSLSRSSLYYELKKNGVIIFAIHYDAAPILFPQFSHPTTVLRYAEHFAAVTTYVDVMFCISRVVCEDLDKLCASMNIRIPTTKVIEMGYHFGSRQSVVDNVVGNHLYKTPYVLCVGTVEPRKNYKLVLDNIDAISELGYKVIIVGKRGWESQSFFERLEYLNESSDKLIWLNNADDQILEDLYLNASALIVPSFYEGYGLPVLEGLARGCRVLVSNGGALPEALSAGNGVIFQLEEETSFLRQLKIVLALEVKSPSLRGDERSADVSQSWSAAAKLIYSTIEDHWQSASDLPEKIPLVYISIHPSNFSKSIESFLNWNFPFGTVSVLTSEKFASEFEIILNNFKVKYEIFNEEELLAEAGISMPEDHQERNYTLRNVFYKRLYKDYDVFLACDDDAILISAIAPEEFLKEGKYQAYRYYDSISEWKSSSFGITSFDRGQWYTGAILNDFGYNNDGFAAHRPQIVKSKWAMEIANELKYIVGRNLDEWATYFNIAIHRYPFAIEAKQSTVLNWPANFASWMPNWFSDRVTFLNYYSDFGGINSEKIILKKAHEYNLYHFQRMFCENFVDSVVSVSLSDAGLEADGVRIYALRGIWVFIPMRIRDEQDFVYCISQSGNIIIDGRNDVQKLHSRTNLMIKVPSNEGLYDILIESVDGTLRLELELVVLPCAFLPNDV</sequence>
<dbReference type="AlphaFoldDB" id="A0A1S7TTA9"/>